<keyword evidence="2" id="KW-0812">Transmembrane</keyword>
<feature type="compositionally biased region" description="Acidic residues" evidence="1">
    <location>
        <begin position="383"/>
        <end position="403"/>
    </location>
</feature>
<organism evidence="4 5">
    <name type="scientific">Lupinus luteus</name>
    <name type="common">European yellow lupine</name>
    <dbReference type="NCBI Taxonomy" id="3873"/>
    <lineage>
        <taxon>Eukaryota</taxon>
        <taxon>Viridiplantae</taxon>
        <taxon>Streptophyta</taxon>
        <taxon>Embryophyta</taxon>
        <taxon>Tracheophyta</taxon>
        <taxon>Spermatophyta</taxon>
        <taxon>Magnoliopsida</taxon>
        <taxon>eudicotyledons</taxon>
        <taxon>Gunneridae</taxon>
        <taxon>Pentapetalae</taxon>
        <taxon>rosids</taxon>
        <taxon>fabids</taxon>
        <taxon>Fabales</taxon>
        <taxon>Fabaceae</taxon>
        <taxon>Papilionoideae</taxon>
        <taxon>50 kb inversion clade</taxon>
        <taxon>genistoids sensu lato</taxon>
        <taxon>core genistoids</taxon>
        <taxon>Genisteae</taxon>
        <taxon>Lupinus</taxon>
    </lineage>
</organism>
<dbReference type="Pfam" id="PF20167">
    <property type="entry name" value="Transposase_32"/>
    <property type="match status" value="1"/>
</dbReference>
<sequence length="403" mass="45325">MSTQPRKKSLGQKKPPPPKKLKGASSSQPPLELDRSKFRKRGKQEQNTLLLNCVFVPERKVLMEMDEYPEFMIPLEVLRWVAIASPHDMFDPEVVSEFYSNAYPLEGEEMACKSWVRGKTILFDRNTINDMLNNPYEADEGVMCEFDKTLVENNFSPAATAAILCIPRRSYGTNSDGLPIRIYRKHMTRLAQTWMILILHNILSNSHVSSLPLYVCYLIYAILTGMTINVAALISREIYSTACRNWKKGSLGYPSLITELCASQRVTVNHTEKIKPPINLHYILLNCKEEQVPQQGDGSNRPQVPHKSVSPQHQPRSHQAPASELFIQEQLAQIWLNHGHILQQNEIIRQGQVYRHQGISLGLGSGQCFRGGPEPSGIAGNVEDGDGGDEAADGDDDNLDFMI</sequence>
<reference evidence="4 5" key="1">
    <citation type="submission" date="2024-03" db="EMBL/GenBank/DDBJ databases">
        <authorList>
            <person name="Martinez-Hernandez J."/>
        </authorList>
    </citation>
    <scope>NUCLEOTIDE SEQUENCE [LARGE SCALE GENOMIC DNA]</scope>
</reference>
<keyword evidence="2" id="KW-0472">Membrane</keyword>
<dbReference type="Proteomes" id="UP001497480">
    <property type="component" value="Unassembled WGS sequence"/>
</dbReference>
<accession>A0AAV1WTW7</accession>
<protein>
    <recommendedName>
        <fullName evidence="3">Putative plant transposon protein domain-containing protein</fullName>
    </recommendedName>
</protein>
<name>A0AAV1WTW7_LUPLU</name>
<comment type="caution">
    <text evidence="4">The sequence shown here is derived from an EMBL/GenBank/DDBJ whole genome shotgun (WGS) entry which is preliminary data.</text>
</comment>
<dbReference type="InterPro" id="IPR046796">
    <property type="entry name" value="Transposase_32_dom"/>
</dbReference>
<evidence type="ECO:0000313" key="5">
    <source>
        <dbReference type="Proteomes" id="UP001497480"/>
    </source>
</evidence>
<evidence type="ECO:0000256" key="1">
    <source>
        <dbReference type="SAM" id="MobiDB-lite"/>
    </source>
</evidence>
<feature type="domain" description="Putative plant transposon protein" evidence="3">
    <location>
        <begin position="79"/>
        <end position="266"/>
    </location>
</feature>
<proteinExistence type="predicted"/>
<dbReference type="AlphaFoldDB" id="A0AAV1WTW7"/>
<feature type="transmembrane region" description="Helical" evidence="2">
    <location>
        <begin position="214"/>
        <end position="234"/>
    </location>
</feature>
<gene>
    <name evidence="4" type="ORF">LLUT_LOCUS13865</name>
</gene>
<feature type="region of interest" description="Disordered" evidence="1">
    <location>
        <begin position="292"/>
        <end position="321"/>
    </location>
</feature>
<keyword evidence="5" id="KW-1185">Reference proteome</keyword>
<feature type="transmembrane region" description="Helical" evidence="2">
    <location>
        <begin position="190"/>
        <end position="208"/>
    </location>
</feature>
<feature type="compositionally biased region" description="Polar residues" evidence="1">
    <location>
        <begin position="292"/>
        <end position="302"/>
    </location>
</feature>
<feature type="region of interest" description="Disordered" evidence="1">
    <location>
        <begin position="371"/>
        <end position="403"/>
    </location>
</feature>
<evidence type="ECO:0000313" key="4">
    <source>
        <dbReference type="EMBL" id="CAL0312805.1"/>
    </source>
</evidence>
<dbReference type="EMBL" id="CAXHTB010000009">
    <property type="protein sequence ID" value="CAL0312805.1"/>
    <property type="molecule type" value="Genomic_DNA"/>
</dbReference>
<keyword evidence="2" id="KW-1133">Transmembrane helix</keyword>
<evidence type="ECO:0000259" key="3">
    <source>
        <dbReference type="Pfam" id="PF20167"/>
    </source>
</evidence>
<feature type="region of interest" description="Disordered" evidence="1">
    <location>
        <begin position="1"/>
        <end position="43"/>
    </location>
</feature>
<evidence type="ECO:0000256" key="2">
    <source>
        <dbReference type="SAM" id="Phobius"/>
    </source>
</evidence>
<feature type="compositionally biased region" description="Basic residues" evidence="1">
    <location>
        <begin position="1"/>
        <end position="22"/>
    </location>
</feature>